<evidence type="ECO:0000313" key="2">
    <source>
        <dbReference type="EMBL" id="SFP22386.1"/>
    </source>
</evidence>
<feature type="domain" description="HTH marR-type" evidence="1">
    <location>
        <begin position="21"/>
        <end position="154"/>
    </location>
</feature>
<dbReference type="AlphaFoldDB" id="A0A1I5NM36"/>
<dbReference type="GO" id="GO:0006950">
    <property type="term" value="P:response to stress"/>
    <property type="evidence" value="ECO:0007669"/>
    <property type="project" value="TreeGrafter"/>
</dbReference>
<dbReference type="EMBL" id="FOWZ01000003">
    <property type="protein sequence ID" value="SFP22386.1"/>
    <property type="molecule type" value="Genomic_DNA"/>
</dbReference>
<dbReference type="PANTHER" id="PTHR33164:SF43">
    <property type="entry name" value="HTH-TYPE TRANSCRIPTIONAL REPRESSOR YETL"/>
    <property type="match status" value="1"/>
</dbReference>
<dbReference type="GO" id="GO:0003700">
    <property type="term" value="F:DNA-binding transcription factor activity"/>
    <property type="evidence" value="ECO:0007669"/>
    <property type="project" value="InterPro"/>
</dbReference>
<dbReference type="InterPro" id="IPR036388">
    <property type="entry name" value="WH-like_DNA-bd_sf"/>
</dbReference>
<sequence>MSGEGITATPMPSRQPAKRLADFLPYQLSVASNAVSTRIAEQYRKRFALKTTEWRIMAVLGDSGPLTQRELSQQTLMDKVPVNRACKTLESRGLAERTPNAKDGRSHLLALTAEGKAVHAGIMPLALKIEQELFSVLSEDERVALRDMLSRVRDNAGDFDAESLAD</sequence>
<dbReference type="PROSITE" id="PS50995">
    <property type="entry name" value="HTH_MARR_2"/>
    <property type="match status" value="1"/>
</dbReference>
<dbReference type="InterPro" id="IPR000835">
    <property type="entry name" value="HTH_MarR-typ"/>
</dbReference>
<dbReference type="STRING" id="604088.SAMN04488060_1930"/>
<protein>
    <submittedName>
        <fullName evidence="2">Transcriptional regulator, MarR family</fullName>
    </submittedName>
</protein>
<evidence type="ECO:0000259" key="1">
    <source>
        <dbReference type="PROSITE" id="PS50995"/>
    </source>
</evidence>
<name>A0A1I5NM36_9SPHN</name>
<dbReference type="SMART" id="SM00347">
    <property type="entry name" value="HTH_MARR"/>
    <property type="match status" value="1"/>
</dbReference>
<dbReference type="PANTHER" id="PTHR33164">
    <property type="entry name" value="TRANSCRIPTIONAL REGULATOR, MARR FAMILY"/>
    <property type="match status" value="1"/>
</dbReference>
<proteinExistence type="predicted"/>
<gene>
    <name evidence="2" type="ORF">SAMN04488060_1930</name>
</gene>
<dbReference type="PRINTS" id="PR00598">
    <property type="entry name" value="HTHMARR"/>
</dbReference>
<reference evidence="3" key="1">
    <citation type="submission" date="2016-10" db="EMBL/GenBank/DDBJ databases">
        <authorList>
            <person name="Varghese N."/>
            <person name="Submissions S."/>
        </authorList>
    </citation>
    <scope>NUCLEOTIDE SEQUENCE [LARGE SCALE GENOMIC DNA]</scope>
    <source>
        <strain evidence="3">CGMCC 1.7715</strain>
    </source>
</reference>
<dbReference type="Gene3D" id="1.10.10.10">
    <property type="entry name" value="Winged helix-like DNA-binding domain superfamily/Winged helix DNA-binding domain"/>
    <property type="match status" value="1"/>
</dbReference>
<dbReference type="InterPro" id="IPR036390">
    <property type="entry name" value="WH_DNA-bd_sf"/>
</dbReference>
<dbReference type="InterPro" id="IPR039422">
    <property type="entry name" value="MarR/SlyA-like"/>
</dbReference>
<dbReference type="Pfam" id="PF12802">
    <property type="entry name" value="MarR_2"/>
    <property type="match status" value="1"/>
</dbReference>
<evidence type="ECO:0000313" key="3">
    <source>
        <dbReference type="Proteomes" id="UP000199331"/>
    </source>
</evidence>
<accession>A0A1I5NM36</accession>
<dbReference type="Proteomes" id="UP000199331">
    <property type="component" value="Unassembled WGS sequence"/>
</dbReference>
<dbReference type="SUPFAM" id="SSF46785">
    <property type="entry name" value="Winged helix' DNA-binding domain"/>
    <property type="match status" value="1"/>
</dbReference>
<organism evidence="2 3">
    <name type="scientific">Qipengyuania nanhaisediminis</name>
    <dbReference type="NCBI Taxonomy" id="604088"/>
    <lineage>
        <taxon>Bacteria</taxon>
        <taxon>Pseudomonadati</taxon>
        <taxon>Pseudomonadota</taxon>
        <taxon>Alphaproteobacteria</taxon>
        <taxon>Sphingomonadales</taxon>
        <taxon>Erythrobacteraceae</taxon>
        <taxon>Qipengyuania</taxon>
    </lineage>
</organism>
<keyword evidence="3" id="KW-1185">Reference proteome</keyword>